<dbReference type="EMBL" id="LLXL01000332">
    <property type="protein sequence ID" value="PKK74008.1"/>
    <property type="molecule type" value="Genomic_DNA"/>
</dbReference>
<dbReference type="AlphaFoldDB" id="A0A2N1NJF6"/>
<organism evidence="1 2">
    <name type="scientific">Rhizophagus irregularis</name>
    <dbReference type="NCBI Taxonomy" id="588596"/>
    <lineage>
        <taxon>Eukaryota</taxon>
        <taxon>Fungi</taxon>
        <taxon>Fungi incertae sedis</taxon>
        <taxon>Mucoromycota</taxon>
        <taxon>Glomeromycotina</taxon>
        <taxon>Glomeromycetes</taxon>
        <taxon>Glomerales</taxon>
        <taxon>Glomeraceae</taxon>
        <taxon>Rhizophagus</taxon>
    </lineage>
</organism>
<dbReference type="VEuPathDB" id="FungiDB:FUN_003550"/>
<evidence type="ECO:0000313" key="1">
    <source>
        <dbReference type="EMBL" id="PKK74008.1"/>
    </source>
</evidence>
<reference evidence="1 2" key="2">
    <citation type="submission" date="2017-10" db="EMBL/GenBank/DDBJ databases">
        <title>Extensive intraspecific genome diversity in a model arbuscular mycorrhizal fungus.</title>
        <authorList>
            <person name="Chen E.C.H."/>
            <person name="Morin E."/>
            <person name="Baudet D."/>
            <person name="Noel J."/>
            <person name="Ndikumana S."/>
            <person name="Charron P."/>
            <person name="St-Onge C."/>
            <person name="Giorgi J."/>
            <person name="Grigoriev I.V."/>
            <person name="Roux C."/>
            <person name="Martin F.M."/>
            <person name="Corradi N."/>
        </authorList>
    </citation>
    <scope>NUCLEOTIDE SEQUENCE [LARGE SCALE GENOMIC DNA]</scope>
    <source>
        <strain evidence="1 2">C2</strain>
    </source>
</reference>
<name>A0A2N1NJF6_9GLOM</name>
<gene>
    <name evidence="1" type="ORF">RhiirC2_775337</name>
</gene>
<evidence type="ECO:0000313" key="2">
    <source>
        <dbReference type="Proteomes" id="UP000233469"/>
    </source>
</evidence>
<sequence length="311" mass="36970">MNLQIKAESYLLNMNGISYNYGISQSPDTKHEINSKAIFEWIPYNEFIYIEEIGNNCLITTIWKVDPLRYNEHHQFIIAINVVIITKILIKIGNNCLTTAIWRDSPLYYNKAKTVNYRDTVFKWILYNNLIEIKEIDRECELATTILKDDPLTYTNKNIIMRKSYIKVGLKYLHNSQSITDEIRLISFYFYRLHHIQGYGLSQNPNTNYFILVLQLKYYCGKCGEKYSNQFEINNKNCISCKQNISINYDFLESYTMFEWIPYDQFYDIEEIGKGGFSTVYSSLWEKGFLYNNDFDYKGWKRKPNTRVALK</sequence>
<accession>A0A2N1NJF6</accession>
<evidence type="ECO:0008006" key="3">
    <source>
        <dbReference type="Google" id="ProtNLM"/>
    </source>
</evidence>
<dbReference type="VEuPathDB" id="FungiDB:RhiirA1_538451"/>
<reference evidence="1 2" key="1">
    <citation type="submission" date="2016-04" db="EMBL/GenBank/DDBJ databases">
        <title>Genome analyses suggest a sexual origin of heterokaryosis in a supposedly ancient asexual fungus.</title>
        <authorList>
            <person name="Ropars J."/>
            <person name="Sedzielewska K."/>
            <person name="Noel J."/>
            <person name="Charron P."/>
            <person name="Farinelli L."/>
            <person name="Marton T."/>
            <person name="Kruger M."/>
            <person name="Pelin A."/>
            <person name="Brachmann A."/>
            <person name="Corradi N."/>
        </authorList>
    </citation>
    <scope>NUCLEOTIDE SEQUENCE [LARGE SCALE GENOMIC DNA]</scope>
    <source>
        <strain evidence="1 2">C2</strain>
    </source>
</reference>
<protein>
    <recommendedName>
        <fullName evidence="3">Protein kinase domain-containing protein</fullName>
    </recommendedName>
</protein>
<proteinExistence type="predicted"/>
<comment type="caution">
    <text evidence="1">The sequence shown here is derived from an EMBL/GenBank/DDBJ whole genome shotgun (WGS) entry which is preliminary data.</text>
</comment>
<dbReference type="Proteomes" id="UP000233469">
    <property type="component" value="Unassembled WGS sequence"/>
</dbReference>